<dbReference type="GO" id="GO:0008652">
    <property type="term" value="P:amino acid biosynthetic process"/>
    <property type="evidence" value="ECO:0007669"/>
    <property type="project" value="UniProtKB-KW"/>
</dbReference>
<organism evidence="7">
    <name type="scientific">freshwater metagenome</name>
    <dbReference type="NCBI Taxonomy" id="449393"/>
    <lineage>
        <taxon>unclassified sequences</taxon>
        <taxon>metagenomes</taxon>
        <taxon>ecological metagenomes</taxon>
    </lineage>
</organism>
<keyword evidence="3" id="KW-0547">Nucleotide-binding</keyword>
<evidence type="ECO:0000256" key="4">
    <source>
        <dbReference type="ARBA" id="ARBA00022777"/>
    </source>
</evidence>
<dbReference type="EMBL" id="CAFAAG010000122">
    <property type="protein sequence ID" value="CAB4800583.1"/>
    <property type="molecule type" value="Genomic_DNA"/>
</dbReference>
<evidence type="ECO:0000256" key="5">
    <source>
        <dbReference type="ARBA" id="ARBA00022840"/>
    </source>
</evidence>
<dbReference type="HAMAP" id="MF_00109">
    <property type="entry name" value="Shikimate_kinase"/>
    <property type="match status" value="1"/>
</dbReference>
<keyword evidence="5" id="KW-0067">ATP-binding</keyword>
<protein>
    <submittedName>
        <fullName evidence="7">Unannotated protein</fullName>
    </submittedName>
</protein>
<dbReference type="InterPro" id="IPR027417">
    <property type="entry name" value="P-loop_NTPase"/>
</dbReference>
<sequence>MKVQPSASKSGLVVLVGVMGTGKSTVGFGIAHALHCSFIDLDAQIVKEAKCTVNEIFARGGEAEFRAVETDVLATVLDDACALIAQQTALSVVVATGGGAIISQTNRDRITSAADHVIWLDAHVDELVKRTSSSKTARPLLSNNPQQVLSALSGERAGLYEQVATAKIDTTGKQIDQVIDACLQILRQSEQQ</sequence>
<dbReference type="CDD" id="cd00464">
    <property type="entry name" value="SK"/>
    <property type="match status" value="1"/>
</dbReference>
<dbReference type="AlphaFoldDB" id="A0A6J6XXM7"/>
<accession>A0A6J6XXM7</accession>
<dbReference type="PANTHER" id="PTHR21087">
    <property type="entry name" value="SHIKIMATE KINASE"/>
    <property type="match status" value="1"/>
</dbReference>
<evidence type="ECO:0000256" key="3">
    <source>
        <dbReference type="ARBA" id="ARBA00022741"/>
    </source>
</evidence>
<dbReference type="GO" id="GO:0009073">
    <property type="term" value="P:aromatic amino acid family biosynthetic process"/>
    <property type="evidence" value="ECO:0007669"/>
    <property type="project" value="UniProtKB-KW"/>
</dbReference>
<dbReference type="GO" id="GO:0005829">
    <property type="term" value="C:cytosol"/>
    <property type="evidence" value="ECO:0007669"/>
    <property type="project" value="TreeGrafter"/>
</dbReference>
<dbReference type="GO" id="GO:0004765">
    <property type="term" value="F:shikimate kinase activity"/>
    <property type="evidence" value="ECO:0007669"/>
    <property type="project" value="TreeGrafter"/>
</dbReference>
<evidence type="ECO:0000256" key="2">
    <source>
        <dbReference type="ARBA" id="ARBA00022679"/>
    </source>
</evidence>
<evidence type="ECO:0000256" key="1">
    <source>
        <dbReference type="ARBA" id="ARBA00022605"/>
    </source>
</evidence>
<reference evidence="7" key="1">
    <citation type="submission" date="2020-05" db="EMBL/GenBank/DDBJ databases">
        <authorList>
            <person name="Chiriac C."/>
            <person name="Salcher M."/>
            <person name="Ghai R."/>
            <person name="Kavagutti S V."/>
        </authorList>
    </citation>
    <scope>NUCLEOTIDE SEQUENCE</scope>
</reference>
<dbReference type="PRINTS" id="PR01100">
    <property type="entry name" value="SHIKIMTKNASE"/>
</dbReference>
<keyword evidence="2" id="KW-0808">Transferase</keyword>
<dbReference type="PANTHER" id="PTHR21087:SF16">
    <property type="entry name" value="SHIKIMATE KINASE 1, CHLOROPLASTIC"/>
    <property type="match status" value="1"/>
</dbReference>
<dbReference type="InterPro" id="IPR000623">
    <property type="entry name" value="Shikimate_kinase/TSH1"/>
</dbReference>
<name>A0A6J6XXM7_9ZZZZ</name>
<dbReference type="SUPFAM" id="SSF52540">
    <property type="entry name" value="P-loop containing nucleoside triphosphate hydrolases"/>
    <property type="match status" value="1"/>
</dbReference>
<dbReference type="GO" id="GO:0005524">
    <property type="term" value="F:ATP binding"/>
    <property type="evidence" value="ECO:0007669"/>
    <property type="project" value="UniProtKB-KW"/>
</dbReference>
<proteinExistence type="inferred from homology"/>
<dbReference type="Gene3D" id="3.40.50.300">
    <property type="entry name" value="P-loop containing nucleotide triphosphate hydrolases"/>
    <property type="match status" value="1"/>
</dbReference>
<gene>
    <name evidence="7" type="ORF">UFOPK2975_01230</name>
</gene>
<evidence type="ECO:0000313" key="7">
    <source>
        <dbReference type="EMBL" id="CAB4800583.1"/>
    </source>
</evidence>
<dbReference type="InterPro" id="IPR031322">
    <property type="entry name" value="Shikimate/glucono_kinase"/>
</dbReference>
<keyword evidence="1" id="KW-0028">Amino-acid biosynthesis</keyword>
<dbReference type="Pfam" id="PF01202">
    <property type="entry name" value="SKI"/>
    <property type="match status" value="1"/>
</dbReference>
<evidence type="ECO:0000256" key="6">
    <source>
        <dbReference type="ARBA" id="ARBA00023141"/>
    </source>
</evidence>
<keyword evidence="6" id="KW-0057">Aromatic amino acid biosynthesis</keyword>
<keyword evidence="4" id="KW-0418">Kinase</keyword>